<sequence length="131" mass="13413" precursor="true">MTNLPRREALRSVAALGAGGVAPLLASVCAPPSAAGKAPSMSWLEATIAPSAREGRWLTRFVETGQRGGCVLCTLTRQDPNNPAVISVSAASAVKEGREGAEVTVQFFGEPCGPLTLSVVHFGEGPAVAEV</sequence>
<dbReference type="EMBL" id="SJPR01000007">
    <property type="protein sequence ID" value="TWT94127.1"/>
    <property type="molecule type" value="Genomic_DNA"/>
</dbReference>
<proteinExistence type="predicted"/>
<protein>
    <submittedName>
        <fullName evidence="2">Uncharacterized protein</fullName>
    </submittedName>
</protein>
<evidence type="ECO:0000313" key="2">
    <source>
        <dbReference type="EMBL" id="TWT94127.1"/>
    </source>
</evidence>
<dbReference type="InterPro" id="IPR006311">
    <property type="entry name" value="TAT_signal"/>
</dbReference>
<reference evidence="2 3" key="1">
    <citation type="submission" date="2019-02" db="EMBL/GenBank/DDBJ databases">
        <title>Deep-cultivation of Planctomycetes and their phenomic and genomic characterization uncovers novel biology.</title>
        <authorList>
            <person name="Wiegand S."/>
            <person name="Jogler M."/>
            <person name="Boedeker C."/>
            <person name="Pinto D."/>
            <person name="Vollmers J."/>
            <person name="Rivas-Marin E."/>
            <person name="Kohn T."/>
            <person name="Peeters S.H."/>
            <person name="Heuer A."/>
            <person name="Rast P."/>
            <person name="Oberbeckmann S."/>
            <person name="Bunk B."/>
            <person name="Jeske O."/>
            <person name="Meyerdierks A."/>
            <person name="Storesund J.E."/>
            <person name="Kallscheuer N."/>
            <person name="Luecker S."/>
            <person name="Lage O.M."/>
            <person name="Pohl T."/>
            <person name="Merkel B.J."/>
            <person name="Hornburger P."/>
            <person name="Mueller R.-W."/>
            <person name="Bruemmer F."/>
            <person name="Labrenz M."/>
            <person name="Spormann A.M."/>
            <person name="Op Den Camp H."/>
            <person name="Overmann J."/>
            <person name="Amann R."/>
            <person name="Jetten M.S.M."/>
            <person name="Mascher T."/>
            <person name="Medema M.H."/>
            <person name="Devos D.P."/>
            <person name="Kaster A.-K."/>
            <person name="Ovreas L."/>
            <person name="Rohde M."/>
            <person name="Galperin M.Y."/>
            <person name="Jogler C."/>
        </authorList>
    </citation>
    <scope>NUCLEOTIDE SEQUENCE [LARGE SCALE GENOMIC DNA]</scope>
    <source>
        <strain evidence="2 3">Pla108</strain>
    </source>
</reference>
<evidence type="ECO:0000256" key="1">
    <source>
        <dbReference type="SAM" id="SignalP"/>
    </source>
</evidence>
<keyword evidence="3" id="KW-1185">Reference proteome</keyword>
<accession>A0A5C6A460</accession>
<gene>
    <name evidence="2" type="ORF">Pla108_38390</name>
</gene>
<feature type="signal peptide" evidence="1">
    <location>
        <begin position="1"/>
        <end position="26"/>
    </location>
</feature>
<feature type="chain" id="PRO_5023072948" evidence="1">
    <location>
        <begin position="27"/>
        <end position="131"/>
    </location>
</feature>
<evidence type="ECO:0000313" key="3">
    <source>
        <dbReference type="Proteomes" id="UP000317421"/>
    </source>
</evidence>
<dbReference type="AlphaFoldDB" id="A0A5C6A460"/>
<dbReference type="PROSITE" id="PS51318">
    <property type="entry name" value="TAT"/>
    <property type="match status" value="1"/>
</dbReference>
<dbReference type="Proteomes" id="UP000317421">
    <property type="component" value="Unassembled WGS sequence"/>
</dbReference>
<comment type="caution">
    <text evidence="2">The sequence shown here is derived from an EMBL/GenBank/DDBJ whole genome shotgun (WGS) entry which is preliminary data.</text>
</comment>
<keyword evidence="1" id="KW-0732">Signal</keyword>
<name>A0A5C6A460_9BACT</name>
<organism evidence="2 3">
    <name type="scientific">Botrimarina colliarenosi</name>
    <dbReference type="NCBI Taxonomy" id="2528001"/>
    <lineage>
        <taxon>Bacteria</taxon>
        <taxon>Pseudomonadati</taxon>
        <taxon>Planctomycetota</taxon>
        <taxon>Planctomycetia</taxon>
        <taxon>Pirellulales</taxon>
        <taxon>Lacipirellulaceae</taxon>
        <taxon>Botrimarina</taxon>
    </lineage>
</organism>